<dbReference type="InterPro" id="IPR024185">
    <property type="entry name" value="FTHF_cligase-like_sf"/>
</dbReference>
<protein>
    <recommendedName>
        <fullName evidence="5">5-formyltetrahydrofolate cyclo-ligase</fullName>
        <ecNumber evidence="5">6.3.3.2</ecNumber>
    </recommendedName>
</protein>
<keyword evidence="7" id="KW-1185">Reference proteome</keyword>
<feature type="binding site" evidence="6">
    <location>
        <position position="60"/>
    </location>
    <ligand>
        <name>substrate</name>
    </ligand>
</feature>
<feature type="binding site" evidence="6">
    <location>
        <position position="54"/>
    </location>
    <ligand>
        <name>substrate</name>
    </ligand>
</feature>
<proteinExistence type="inferred from homology"/>
<name>A0A6J3LW68_9PEZI</name>
<dbReference type="SUPFAM" id="SSF100950">
    <property type="entry name" value="NagB/RpiA/CoA transferase-like"/>
    <property type="match status" value="1"/>
</dbReference>
<dbReference type="GO" id="GO:0009396">
    <property type="term" value="P:folic acid-containing compound biosynthetic process"/>
    <property type="evidence" value="ECO:0007669"/>
    <property type="project" value="TreeGrafter"/>
</dbReference>
<comment type="catalytic activity">
    <reaction evidence="4">
        <text>(6S)-5-formyl-5,6,7,8-tetrahydrofolate + ATP = (6R)-5,10-methenyltetrahydrofolate + ADP + phosphate</text>
        <dbReference type="Rhea" id="RHEA:10488"/>
        <dbReference type="ChEBI" id="CHEBI:30616"/>
        <dbReference type="ChEBI" id="CHEBI:43474"/>
        <dbReference type="ChEBI" id="CHEBI:57455"/>
        <dbReference type="ChEBI" id="CHEBI:57457"/>
        <dbReference type="ChEBI" id="CHEBI:456216"/>
        <dbReference type="EC" id="6.3.3.2"/>
    </reaction>
</comment>
<dbReference type="GO" id="GO:0035999">
    <property type="term" value="P:tetrahydrofolate interconversion"/>
    <property type="evidence" value="ECO:0007669"/>
    <property type="project" value="TreeGrafter"/>
</dbReference>
<dbReference type="InterPro" id="IPR002698">
    <property type="entry name" value="FTHF_cligase"/>
</dbReference>
<dbReference type="AlphaFoldDB" id="A0A6J3LW68"/>
<feature type="binding site" evidence="6">
    <location>
        <begin position="178"/>
        <end position="186"/>
    </location>
    <ligand>
        <name>ATP</name>
        <dbReference type="ChEBI" id="CHEBI:30616"/>
    </ligand>
</feature>
<dbReference type="OrthoDB" id="2015992at2759"/>
<keyword evidence="3 6" id="KW-0067">ATP-binding</keyword>
<evidence type="ECO:0000256" key="2">
    <source>
        <dbReference type="ARBA" id="ARBA00022741"/>
    </source>
</evidence>
<accession>A0A6J3LW68</accession>
<dbReference type="PANTHER" id="PTHR23407">
    <property type="entry name" value="ATPASE INHIBITOR/5-FORMYLTETRAHYDROFOLATE CYCLO-LIGASE"/>
    <property type="match status" value="1"/>
</dbReference>
<evidence type="ECO:0000256" key="4">
    <source>
        <dbReference type="ARBA" id="ARBA00036539"/>
    </source>
</evidence>
<feature type="binding site" evidence="6">
    <location>
        <begin position="8"/>
        <end position="12"/>
    </location>
    <ligand>
        <name>ATP</name>
        <dbReference type="ChEBI" id="CHEBI:30616"/>
    </ligand>
</feature>
<sequence>MATGQELKAQLRAKIKGNLAHVSAASIESQSIAAQNVILSMPEYTRAKSVGIYLCMPTSEAQTYALIRDAFKQDKAVFVPYIHAEVKADDMESAVQVERSKPAKKRKVMSMLRLNSLHEYENLKPDSWNIPTLPKSDLETRENANGGKGLQGVTTGEATGDLDLIVMPGVAFDHQMNRMGHGAGYYDKFLASFCKAETRQKPFLVGLCLTEQVLPSEESLVMQDWDWKVDAVAVGDGRLLTAAST</sequence>
<reference evidence="8" key="1">
    <citation type="submission" date="2020-01" db="EMBL/GenBank/DDBJ databases">
        <authorList>
            <consortium name="DOE Joint Genome Institute"/>
            <person name="Haridas S."/>
            <person name="Albert R."/>
            <person name="Binder M."/>
            <person name="Bloem J."/>
            <person name="Labutti K."/>
            <person name="Salamov A."/>
            <person name="Andreopoulos B."/>
            <person name="Baker S.E."/>
            <person name="Barry K."/>
            <person name="Bills G."/>
            <person name="Bluhm B.H."/>
            <person name="Cannon C."/>
            <person name="Castanera R."/>
            <person name="Culley D.E."/>
            <person name="Daum C."/>
            <person name="Ezra D."/>
            <person name="Gonzalez J.B."/>
            <person name="Henrissat B."/>
            <person name="Kuo A."/>
            <person name="Liang C."/>
            <person name="Lipzen A."/>
            <person name="Lutzoni F."/>
            <person name="Magnuson J."/>
            <person name="Mondo S."/>
            <person name="Nolan M."/>
            <person name="Ohm R."/>
            <person name="Pangilinan J."/>
            <person name="Park H.-J."/>
            <person name="Ramirez L."/>
            <person name="Alfaro M."/>
            <person name="Sun H."/>
            <person name="Tritt A."/>
            <person name="Yoshinaga Y."/>
            <person name="Zwiers L.-H."/>
            <person name="Turgeon B.G."/>
            <person name="Goodwin S.B."/>
            <person name="Spatafora J.W."/>
            <person name="Crous P.W."/>
            <person name="Grigoriev I.V."/>
        </authorList>
    </citation>
    <scope>NUCLEOTIDE SEQUENCE</scope>
    <source>
        <strain evidence="8">CBS 342.82</strain>
    </source>
</reference>
<evidence type="ECO:0000256" key="1">
    <source>
        <dbReference type="ARBA" id="ARBA00010638"/>
    </source>
</evidence>
<evidence type="ECO:0000313" key="7">
    <source>
        <dbReference type="Proteomes" id="UP000504637"/>
    </source>
</evidence>
<reference evidence="8" key="3">
    <citation type="submission" date="2025-08" db="UniProtKB">
        <authorList>
            <consortium name="RefSeq"/>
        </authorList>
    </citation>
    <scope>IDENTIFICATION</scope>
    <source>
        <strain evidence="8">CBS 342.82</strain>
    </source>
</reference>
<dbReference type="Pfam" id="PF01812">
    <property type="entry name" value="5-FTHF_cyc-lig"/>
    <property type="match status" value="1"/>
</dbReference>
<dbReference type="InterPro" id="IPR037171">
    <property type="entry name" value="NagB/RpiA_transferase-like"/>
</dbReference>
<organism evidence="8">
    <name type="scientific">Dissoconium aciculare CBS 342.82</name>
    <dbReference type="NCBI Taxonomy" id="1314786"/>
    <lineage>
        <taxon>Eukaryota</taxon>
        <taxon>Fungi</taxon>
        <taxon>Dikarya</taxon>
        <taxon>Ascomycota</taxon>
        <taxon>Pezizomycotina</taxon>
        <taxon>Dothideomycetes</taxon>
        <taxon>Dothideomycetidae</taxon>
        <taxon>Mycosphaerellales</taxon>
        <taxon>Dissoconiaceae</taxon>
        <taxon>Dissoconium</taxon>
    </lineage>
</organism>
<dbReference type="GO" id="GO:0030272">
    <property type="term" value="F:5-formyltetrahydrofolate cyclo-ligase activity"/>
    <property type="evidence" value="ECO:0007669"/>
    <property type="project" value="UniProtKB-EC"/>
</dbReference>
<dbReference type="GeneID" id="54363643"/>
<comment type="similarity">
    <text evidence="1">Belongs to the 5-formyltetrahydrofolate cyclo-ligase family.</text>
</comment>
<dbReference type="EC" id="6.3.3.2" evidence="5"/>
<keyword evidence="2 6" id="KW-0547">Nucleotide-binding</keyword>
<evidence type="ECO:0000256" key="5">
    <source>
        <dbReference type="ARBA" id="ARBA00038966"/>
    </source>
</evidence>
<evidence type="ECO:0000256" key="3">
    <source>
        <dbReference type="ARBA" id="ARBA00022840"/>
    </source>
</evidence>
<dbReference type="GO" id="GO:0005739">
    <property type="term" value="C:mitochondrion"/>
    <property type="evidence" value="ECO:0007669"/>
    <property type="project" value="TreeGrafter"/>
</dbReference>
<dbReference type="PANTHER" id="PTHR23407:SF1">
    <property type="entry name" value="5-FORMYLTETRAHYDROFOLATE CYCLO-LIGASE"/>
    <property type="match status" value="1"/>
</dbReference>
<dbReference type="Gene3D" id="3.40.50.10420">
    <property type="entry name" value="NagB/RpiA/CoA transferase-like"/>
    <property type="match status" value="1"/>
</dbReference>
<dbReference type="PIRSF" id="PIRSF006806">
    <property type="entry name" value="FTHF_cligase"/>
    <property type="match status" value="1"/>
</dbReference>
<gene>
    <name evidence="8" type="ORF">K489DRAFT_384372</name>
</gene>
<dbReference type="RefSeq" id="XP_033455913.1">
    <property type="nucleotide sequence ID" value="XM_033605843.1"/>
</dbReference>
<evidence type="ECO:0000256" key="6">
    <source>
        <dbReference type="PIRSR" id="PIRSR006806-1"/>
    </source>
</evidence>
<evidence type="ECO:0000313" key="8">
    <source>
        <dbReference type="RefSeq" id="XP_033455913.1"/>
    </source>
</evidence>
<dbReference type="Proteomes" id="UP000504637">
    <property type="component" value="Unplaced"/>
</dbReference>
<dbReference type="GO" id="GO:0005524">
    <property type="term" value="F:ATP binding"/>
    <property type="evidence" value="ECO:0007669"/>
    <property type="project" value="UniProtKB-KW"/>
</dbReference>
<reference evidence="8" key="2">
    <citation type="submission" date="2020-04" db="EMBL/GenBank/DDBJ databases">
        <authorList>
            <consortium name="NCBI Genome Project"/>
        </authorList>
    </citation>
    <scope>NUCLEOTIDE SEQUENCE</scope>
    <source>
        <strain evidence="8">CBS 342.82</strain>
    </source>
</reference>